<dbReference type="KEGG" id="caua:113040564"/>
<evidence type="ECO:0000313" key="3">
    <source>
        <dbReference type="RefSeq" id="XP_026054654.1"/>
    </source>
</evidence>
<keyword evidence="2" id="KW-1185">Reference proteome</keyword>
<evidence type="ECO:0000259" key="1">
    <source>
        <dbReference type="SMART" id="SM00409"/>
    </source>
</evidence>
<gene>
    <name evidence="3" type="primary">LOC113040564</name>
</gene>
<reference evidence="3" key="1">
    <citation type="submission" date="2025-08" db="UniProtKB">
        <authorList>
            <consortium name="RefSeq"/>
        </authorList>
    </citation>
    <scope>IDENTIFICATION</scope>
    <source>
        <strain evidence="3">Wakin</strain>
        <tissue evidence="3">Muscle</tissue>
    </source>
</reference>
<dbReference type="Proteomes" id="UP000515129">
    <property type="component" value="Chromosome 22"/>
</dbReference>
<protein>
    <submittedName>
        <fullName evidence="3">Uncharacterized protein LOC113040564</fullName>
    </submittedName>
</protein>
<dbReference type="InterPro" id="IPR003599">
    <property type="entry name" value="Ig_sub"/>
</dbReference>
<dbReference type="AlphaFoldDB" id="A0A6P6J3I3"/>
<feature type="domain" description="Immunoglobulin" evidence="1">
    <location>
        <begin position="116"/>
        <end position="214"/>
    </location>
</feature>
<dbReference type="InterPro" id="IPR013783">
    <property type="entry name" value="Ig-like_fold"/>
</dbReference>
<sequence length="214" mass="24053">MRSASGVDGDRVSVSVMKGESVTLHTGVEMNPQDRFRWYFNDTRIAQITGNLSKICTDVQCNKGTERFRDRLKLDHQTGSLTIMNTTNTDSGLYKVHMSNSIITFSVNVTGALGVDREVSVKEGESVTLQTGVETNQEDRFRWYFNETCIAQISGDQTEICTDVQCPERFRDRLKLDHQTGSLTIMNITNTDSGEYTLQMNNGIITFSVNVTVR</sequence>
<dbReference type="SMART" id="SM00409">
    <property type="entry name" value="IG"/>
    <property type="match status" value="2"/>
</dbReference>
<dbReference type="GeneID" id="113040564"/>
<dbReference type="RefSeq" id="XP_026054654.1">
    <property type="nucleotide sequence ID" value="XM_026198869.1"/>
</dbReference>
<dbReference type="SUPFAM" id="SSF48726">
    <property type="entry name" value="Immunoglobulin"/>
    <property type="match status" value="2"/>
</dbReference>
<dbReference type="Pfam" id="PF13927">
    <property type="entry name" value="Ig_3"/>
    <property type="match status" value="1"/>
</dbReference>
<dbReference type="Pfam" id="PF07686">
    <property type="entry name" value="V-set"/>
    <property type="match status" value="1"/>
</dbReference>
<dbReference type="Gene3D" id="2.60.40.10">
    <property type="entry name" value="Immunoglobulins"/>
    <property type="match status" value="2"/>
</dbReference>
<dbReference type="OrthoDB" id="8741746at2759"/>
<dbReference type="PANTHER" id="PTHR21063">
    <property type="entry name" value="LFA-3"/>
    <property type="match status" value="1"/>
</dbReference>
<dbReference type="InterPro" id="IPR036179">
    <property type="entry name" value="Ig-like_dom_sf"/>
</dbReference>
<organism evidence="2 3">
    <name type="scientific">Carassius auratus</name>
    <name type="common">Goldfish</name>
    <dbReference type="NCBI Taxonomy" id="7957"/>
    <lineage>
        <taxon>Eukaryota</taxon>
        <taxon>Metazoa</taxon>
        <taxon>Chordata</taxon>
        <taxon>Craniata</taxon>
        <taxon>Vertebrata</taxon>
        <taxon>Euteleostomi</taxon>
        <taxon>Actinopterygii</taxon>
        <taxon>Neopterygii</taxon>
        <taxon>Teleostei</taxon>
        <taxon>Ostariophysi</taxon>
        <taxon>Cypriniformes</taxon>
        <taxon>Cyprinidae</taxon>
        <taxon>Cyprininae</taxon>
        <taxon>Carassius</taxon>
    </lineage>
</organism>
<evidence type="ECO:0000313" key="2">
    <source>
        <dbReference type="Proteomes" id="UP000515129"/>
    </source>
</evidence>
<proteinExistence type="predicted"/>
<dbReference type="InterPro" id="IPR013106">
    <property type="entry name" value="Ig_V-set"/>
</dbReference>
<name>A0A6P6J3I3_CARAU</name>
<feature type="domain" description="Immunoglobulin" evidence="1">
    <location>
        <begin position="11"/>
        <end position="110"/>
    </location>
</feature>
<dbReference type="PANTHER" id="PTHR21063:SF4">
    <property type="entry name" value="CD48 ANTIGEN-RELATED"/>
    <property type="match status" value="1"/>
</dbReference>
<accession>A0A6P6J3I3</accession>